<evidence type="ECO:0000256" key="9">
    <source>
        <dbReference type="RuleBase" id="RU003357"/>
    </source>
</evidence>
<protein>
    <submittedName>
        <fullName evidence="13">SusC/RagA family TonB-linked outer membrane protein</fullName>
    </submittedName>
</protein>
<evidence type="ECO:0000256" key="6">
    <source>
        <dbReference type="ARBA" id="ARBA00023136"/>
    </source>
</evidence>
<evidence type="ECO:0000256" key="10">
    <source>
        <dbReference type="SAM" id="SignalP"/>
    </source>
</evidence>
<evidence type="ECO:0000256" key="2">
    <source>
        <dbReference type="ARBA" id="ARBA00022448"/>
    </source>
</evidence>
<gene>
    <name evidence="13" type="ORF">GO493_15850</name>
</gene>
<dbReference type="InterPro" id="IPR036942">
    <property type="entry name" value="Beta-barrel_TonB_sf"/>
</dbReference>
<keyword evidence="6 8" id="KW-0472">Membrane</keyword>
<dbReference type="Gene3D" id="2.60.40.1120">
    <property type="entry name" value="Carboxypeptidase-like, regulatory domain"/>
    <property type="match status" value="1"/>
</dbReference>
<dbReference type="InterPro" id="IPR023996">
    <property type="entry name" value="TonB-dep_OMP_SusC/RagA"/>
</dbReference>
<dbReference type="RefSeq" id="WP_157307185.1">
    <property type="nucleotide sequence ID" value="NZ_WRXN01000006.1"/>
</dbReference>
<comment type="subcellular location">
    <subcellularLocation>
        <location evidence="1 8">Cell outer membrane</location>
        <topology evidence="1 8">Multi-pass membrane protein</topology>
    </subcellularLocation>
</comment>
<dbReference type="Pfam" id="PF00593">
    <property type="entry name" value="TonB_dep_Rec_b-barrel"/>
    <property type="match status" value="1"/>
</dbReference>
<feature type="signal peptide" evidence="10">
    <location>
        <begin position="1"/>
        <end position="24"/>
    </location>
</feature>
<dbReference type="PROSITE" id="PS52016">
    <property type="entry name" value="TONB_DEPENDENT_REC_3"/>
    <property type="match status" value="1"/>
</dbReference>
<evidence type="ECO:0000256" key="1">
    <source>
        <dbReference type="ARBA" id="ARBA00004571"/>
    </source>
</evidence>
<dbReference type="Pfam" id="PF13715">
    <property type="entry name" value="CarbopepD_reg_2"/>
    <property type="match status" value="1"/>
</dbReference>
<evidence type="ECO:0000256" key="5">
    <source>
        <dbReference type="ARBA" id="ARBA00023077"/>
    </source>
</evidence>
<organism evidence="13 14">
    <name type="scientific">Chitinophaga tropicalis</name>
    <dbReference type="NCBI Taxonomy" id="2683588"/>
    <lineage>
        <taxon>Bacteria</taxon>
        <taxon>Pseudomonadati</taxon>
        <taxon>Bacteroidota</taxon>
        <taxon>Chitinophagia</taxon>
        <taxon>Chitinophagales</taxon>
        <taxon>Chitinophagaceae</taxon>
        <taxon>Chitinophaga</taxon>
    </lineage>
</organism>
<dbReference type="SUPFAM" id="SSF56935">
    <property type="entry name" value="Porins"/>
    <property type="match status" value="1"/>
</dbReference>
<dbReference type="EMBL" id="WRXN01000006">
    <property type="protein sequence ID" value="MVT09744.1"/>
    <property type="molecule type" value="Genomic_DNA"/>
</dbReference>
<dbReference type="InterPro" id="IPR012910">
    <property type="entry name" value="Plug_dom"/>
</dbReference>
<evidence type="ECO:0000313" key="14">
    <source>
        <dbReference type="Proteomes" id="UP000461730"/>
    </source>
</evidence>
<dbReference type="Gene3D" id="2.40.170.20">
    <property type="entry name" value="TonB-dependent receptor, beta-barrel domain"/>
    <property type="match status" value="1"/>
</dbReference>
<dbReference type="InterPro" id="IPR037066">
    <property type="entry name" value="Plug_dom_sf"/>
</dbReference>
<keyword evidence="7 8" id="KW-0998">Cell outer membrane</keyword>
<evidence type="ECO:0000256" key="8">
    <source>
        <dbReference type="PROSITE-ProRule" id="PRU01360"/>
    </source>
</evidence>
<evidence type="ECO:0000256" key="3">
    <source>
        <dbReference type="ARBA" id="ARBA00022452"/>
    </source>
</evidence>
<keyword evidence="10" id="KW-0732">Signal</keyword>
<keyword evidence="3 8" id="KW-1134">Transmembrane beta strand</keyword>
<sequence>MKRHVYRTIAWCWLLLLLADSAFAQTRITGKVTDQASGNPLPGVTVAVKNSARGTATDPSGNFSLAAKKGETLVFSFVGFTQQEVVVGDAAQLNVTLSEKVGSLDEVVVTGYATQRKKDLTGAVSVVNVDQISRQPTAQVSNQLQGQVSGITVLGSGQPGEEPQVRIRGVNTFGNNTPLYVIDGVPTQNIIDLNPYDVATMQVLKDAGSASIYGARAANGVVIITTKRGKSDGKVRVTYDAYYGTQRPKGGNVWDILSSQEMANLKWMALKNTNPNVVYNDALYGSGATPVLPDYIAPGGLKEGDPGVDPAKYFVNPNYKNPSDLDGFYRITRANKGGTDWFHEIFKPAMITSHNLSVSGGGDNGSYYLSFYYFNQKGTLLNTYLKRYSIRSNSHFNVGKHVRIGENLEFSVIDNPQIDPLTEGSAIGMAFREQPIIPVRDIKGNFAGSFSTNGAQLGNARNPVAVQDRTRENRGLGNRLFGNVYAEADILQHFTLRTSFGGEVYSASTHNFTFPEYENAENDKVNAYTEGSSNGYNWTWTNTLAYSQNFNKVHDIKVLVGTEAYDNRGRTLTGTTQGYFIFDPNFTSLSTGTGTVTNGSGTFTDGLFSVFGRLDYGLLDKYLIGAVIRRDGSSRFGANYRYGWFPAVSAGWRISQESFLKDVSWLSDLKIRGGYGIMGNQLNVESANAFTQYGLNKGSSFYDINGTSNTLVSGFMKTHIGNPDAKWESNINSNIGIDATLFRGKLEVSADYYKKKVKDLLYKPEISGTAGRTDPPTVNIAEMQNQGIDISVTATGVHLTKDLVLKANATLTTYKNEIVSISQDAPYFDQEARRFNGNFIIRNAVGHPISSFYGYKVAGFWNSAQEITAANEEAQKATNNPNAIYQTGLAVGRFRYQDTNKDGQITEADRTFIGNPNPDFSYGLNLELTYRNFDFTVFFYGVKGNEIWNQVRWWTDFYPSFAGAKSKTALYDSWRPDHTNAKAPIQENEGSFSTNTVPNSFLVENGSYLRAKNMMLGYTLPSSVLKRAGIERFRIYVQAANLFTITKYTGIDPEITGGTTNFGIDEGAYPNQRQFLVGVNVGF</sequence>
<comment type="similarity">
    <text evidence="8 9">Belongs to the TonB-dependent receptor family.</text>
</comment>
<dbReference type="InterPro" id="IPR023997">
    <property type="entry name" value="TonB-dep_OMP_SusC/RagA_CS"/>
</dbReference>
<dbReference type="NCBIfam" id="TIGR04057">
    <property type="entry name" value="SusC_RagA_signa"/>
    <property type="match status" value="1"/>
</dbReference>
<dbReference type="InterPro" id="IPR039426">
    <property type="entry name" value="TonB-dep_rcpt-like"/>
</dbReference>
<keyword evidence="2 8" id="KW-0813">Transport</keyword>
<keyword evidence="4 8" id="KW-0812">Transmembrane</keyword>
<evidence type="ECO:0000313" key="13">
    <source>
        <dbReference type="EMBL" id="MVT09744.1"/>
    </source>
</evidence>
<keyword evidence="14" id="KW-1185">Reference proteome</keyword>
<dbReference type="NCBIfam" id="TIGR04056">
    <property type="entry name" value="OMP_RagA_SusC"/>
    <property type="match status" value="1"/>
</dbReference>
<dbReference type="AlphaFoldDB" id="A0A7K1U5V1"/>
<evidence type="ECO:0000256" key="4">
    <source>
        <dbReference type="ARBA" id="ARBA00022692"/>
    </source>
</evidence>
<proteinExistence type="inferred from homology"/>
<feature type="domain" description="TonB-dependent receptor-like beta-barrel" evidence="11">
    <location>
        <begin position="455"/>
        <end position="1042"/>
    </location>
</feature>
<accession>A0A7K1U5V1</accession>
<name>A0A7K1U5V1_9BACT</name>
<dbReference type="InterPro" id="IPR000531">
    <property type="entry name" value="Beta-barrel_TonB"/>
</dbReference>
<dbReference type="Gene3D" id="2.170.130.10">
    <property type="entry name" value="TonB-dependent receptor, plug domain"/>
    <property type="match status" value="1"/>
</dbReference>
<comment type="caution">
    <text evidence="13">The sequence shown here is derived from an EMBL/GenBank/DDBJ whole genome shotgun (WGS) entry which is preliminary data.</text>
</comment>
<feature type="domain" description="TonB-dependent receptor plug" evidence="12">
    <location>
        <begin position="117"/>
        <end position="221"/>
    </location>
</feature>
<feature type="chain" id="PRO_5029603931" evidence="10">
    <location>
        <begin position="25"/>
        <end position="1083"/>
    </location>
</feature>
<evidence type="ECO:0000259" key="11">
    <source>
        <dbReference type="Pfam" id="PF00593"/>
    </source>
</evidence>
<reference evidence="13 14" key="1">
    <citation type="submission" date="2019-12" db="EMBL/GenBank/DDBJ databases">
        <title>Chitinophaga sp. strain ysch24 (GDMCC 1.1355), whole genome shotgun sequence.</title>
        <authorList>
            <person name="Zhang X."/>
        </authorList>
    </citation>
    <scope>NUCLEOTIDE SEQUENCE [LARGE SCALE GENOMIC DNA]</scope>
    <source>
        <strain evidence="14">ysch24</strain>
    </source>
</reference>
<dbReference type="GO" id="GO:0009279">
    <property type="term" value="C:cell outer membrane"/>
    <property type="evidence" value="ECO:0007669"/>
    <property type="project" value="UniProtKB-SubCell"/>
</dbReference>
<dbReference type="InterPro" id="IPR008969">
    <property type="entry name" value="CarboxyPept-like_regulatory"/>
</dbReference>
<evidence type="ECO:0000256" key="7">
    <source>
        <dbReference type="ARBA" id="ARBA00023237"/>
    </source>
</evidence>
<keyword evidence="5 9" id="KW-0798">TonB box</keyword>
<evidence type="ECO:0000259" key="12">
    <source>
        <dbReference type="Pfam" id="PF07715"/>
    </source>
</evidence>
<dbReference type="Proteomes" id="UP000461730">
    <property type="component" value="Unassembled WGS sequence"/>
</dbReference>
<dbReference type="Pfam" id="PF07715">
    <property type="entry name" value="Plug"/>
    <property type="match status" value="1"/>
</dbReference>
<dbReference type="SUPFAM" id="SSF49464">
    <property type="entry name" value="Carboxypeptidase regulatory domain-like"/>
    <property type="match status" value="1"/>
</dbReference>